<keyword evidence="1" id="KW-0732">Signal</keyword>
<dbReference type="Proteomes" id="UP000824072">
    <property type="component" value="Unassembled WGS sequence"/>
</dbReference>
<feature type="signal peptide" evidence="1">
    <location>
        <begin position="1"/>
        <end position="20"/>
    </location>
</feature>
<sequence>MKKWTACIVVLALLCAFALAEGVPGISNDLFSDAKEALSLLSYGEYQKVADLLGLGEAADWETFAGEFKTLDSGTVQREVSVAWWTGNAWLLAVPVSEPKSAGVEAIVFTSADGSAFSGYQRSDWGSVQSAYAGSSYVTWNEEYVAGTPVVIAD</sequence>
<dbReference type="EMBL" id="DVMU01000083">
    <property type="protein sequence ID" value="HIU33649.1"/>
    <property type="molecule type" value="Genomic_DNA"/>
</dbReference>
<evidence type="ECO:0000256" key="1">
    <source>
        <dbReference type="SAM" id="SignalP"/>
    </source>
</evidence>
<proteinExistence type="predicted"/>
<evidence type="ECO:0000313" key="3">
    <source>
        <dbReference type="Proteomes" id="UP000824072"/>
    </source>
</evidence>
<reference evidence="2" key="2">
    <citation type="journal article" date="2021" name="PeerJ">
        <title>Extensive microbial diversity within the chicken gut microbiome revealed by metagenomics and culture.</title>
        <authorList>
            <person name="Gilroy R."/>
            <person name="Ravi A."/>
            <person name="Getino M."/>
            <person name="Pursley I."/>
            <person name="Horton D.L."/>
            <person name="Alikhan N.F."/>
            <person name="Baker D."/>
            <person name="Gharbi K."/>
            <person name="Hall N."/>
            <person name="Watson M."/>
            <person name="Adriaenssens E.M."/>
            <person name="Foster-Nyarko E."/>
            <person name="Jarju S."/>
            <person name="Secka A."/>
            <person name="Antonio M."/>
            <person name="Oren A."/>
            <person name="Chaudhuri R.R."/>
            <person name="La Ragione R."/>
            <person name="Hildebrand F."/>
            <person name="Pallen M.J."/>
        </authorList>
    </citation>
    <scope>NUCLEOTIDE SEQUENCE</scope>
    <source>
        <strain evidence="2">ChiHcec3-11533</strain>
    </source>
</reference>
<evidence type="ECO:0000313" key="2">
    <source>
        <dbReference type="EMBL" id="HIU33649.1"/>
    </source>
</evidence>
<protein>
    <submittedName>
        <fullName evidence="2">Uncharacterized protein</fullName>
    </submittedName>
</protein>
<accession>A0A9D1ICT4</accession>
<reference evidence="2" key="1">
    <citation type="submission" date="2020-10" db="EMBL/GenBank/DDBJ databases">
        <authorList>
            <person name="Gilroy R."/>
        </authorList>
    </citation>
    <scope>NUCLEOTIDE SEQUENCE</scope>
    <source>
        <strain evidence="2">ChiHcec3-11533</strain>
    </source>
</reference>
<gene>
    <name evidence="2" type="ORF">IAB02_03715</name>
</gene>
<dbReference type="AlphaFoldDB" id="A0A9D1ICT4"/>
<organism evidence="2 3">
    <name type="scientific">Candidatus Pullichristensenella excrementigallinarum</name>
    <dbReference type="NCBI Taxonomy" id="2840907"/>
    <lineage>
        <taxon>Bacteria</taxon>
        <taxon>Bacillati</taxon>
        <taxon>Bacillota</taxon>
        <taxon>Clostridia</taxon>
        <taxon>Candidatus Pullichristensenella</taxon>
    </lineage>
</organism>
<comment type="caution">
    <text evidence="2">The sequence shown here is derived from an EMBL/GenBank/DDBJ whole genome shotgun (WGS) entry which is preliminary data.</text>
</comment>
<name>A0A9D1ICT4_9FIRM</name>
<feature type="chain" id="PRO_5039103602" evidence="1">
    <location>
        <begin position="21"/>
        <end position="154"/>
    </location>
</feature>